<proteinExistence type="evidence at transcript level"/>
<evidence type="ECO:0000313" key="1">
    <source>
        <dbReference type="EMBL" id="JAA99412.1"/>
    </source>
</evidence>
<dbReference type="AlphaFoldDB" id="T1E946"/>
<sequence length="90" mass="10673">MNSTTISLILLYINTHTDTHVHIYKHMINQHRDWTSHTVGTGGVEVVRILHSQSSYLYTLFWPLHIWKVYDCTYRSERTRRKVQDNSALS</sequence>
<dbReference type="EMBL" id="GAMD01002178">
    <property type="protein sequence ID" value="JAA99412.1"/>
    <property type="molecule type" value="mRNA"/>
</dbReference>
<protein>
    <submittedName>
        <fullName evidence="1">Uncharacterized protein</fullName>
    </submittedName>
</protein>
<accession>T1E946</accession>
<name>T1E946_ANOAQ</name>
<organism evidence="1">
    <name type="scientific">Anopheles aquasalis</name>
    <name type="common">Malaria mosquito</name>
    <dbReference type="NCBI Taxonomy" id="42839"/>
    <lineage>
        <taxon>Eukaryota</taxon>
        <taxon>Metazoa</taxon>
        <taxon>Ecdysozoa</taxon>
        <taxon>Arthropoda</taxon>
        <taxon>Hexapoda</taxon>
        <taxon>Insecta</taxon>
        <taxon>Pterygota</taxon>
        <taxon>Neoptera</taxon>
        <taxon>Endopterygota</taxon>
        <taxon>Diptera</taxon>
        <taxon>Nematocera</taxon>
        <taxon>Culicoidea</taxon>
        <taxon>Culicidae</taxon>
        <taxon>Anophelinae</taxon>
        <taxon>Anopheles</taxon>
    </lineage>
</organism>
<reference evidence="1" key="1">
    <citation type="submission" date="2013-07" db="EMBL/GenBank/DDBJ databases">
        <title>Transcriptome sequencing and developmental regulation of gene expression in Anopheles aquasalis.</title>
        <authorList>
            <consortium name="Brazilian Malaria Network (MCT/CNPq/MS/SCTIE/DECIT/PRONEX 555648/2009-5) and Research Network on Bioactive Molecules from Arthropod Vectors (NAP-MOBIARVE"/>
            <consortium name="University of Sao Paulo)"/>
            <person name="Marinotti O."/>
            <person name="Ribeiro J.M.C."/>
            <person name="Costa-da-Silva A.L."/>
            <person name="Silva M.C.P."/>
            <person name="Lopes A.R."/>
            <person name="Barros M.S."/>
            <person name="Sa-Nunes A."/>
            <person name="Konjin B.B."/>
            <person name="Carvalho E."/>
            <person name="Suesdek L."/>
            <person name="Silva-Neto M.A.C."/>
            <person name="Capurro M.L."/>
        </authorList>
    </citation>
    <scope>NUCLEOTIDE SEQUENCE</scope>
    <source>
        <tissue evidence="1">Whole body</tissue>
    </source>
</reference>